<proteinExistence type="inferred from homology"/>
<dbReference type="SUPFAM" id="SSF158472">
    <property type="entry name" value="HAMP domain-like"/>
    <property type="match status" value="1"/>
</dbReference>
<feature type="domain" description="HAMP" evidence="10">
    <location>
        <begin position="772"/>
        <end position="818"/>
    </location>
</feature>
<keyword evidence="6" id="KW-0812">Transmembrane</keyword>
<dbReference type="InterPro" id="IPR000700">
    <property type="entry name" value="PAS-assoc_C"/>
</dbReference>
<gene>
    <name evidence="11" type="ORF">EKE94_07495</name>
</gene>
<reference evidence="11 12" key="1">
    <citation type="submission" date="2018-11" db="EMBL/GenBank/DDBJ databases">
        <title>Mesobaculum littorinae gen. nov., sp. nov., isolated from Littorina scabra that represents a novel genus of the order Rhodobacteraceae.</title>
        <authorList>
            <person name="Li F."/>
        </authorList>
    </citation>
    <scope>NUCLEOTIDE SEQUENCE [LARGE SCALE GENOMIC DNA]</scope>
    <source>
        <strain evidence="11 12">M0103</strain>
    </source>
</reference>
<feature type="region of interest" description="Disordered" evidence="5">
    <location>
        <begin position="1081"/>
        <end position="1118"/>
    </location>
</feature>
<dbReference type="Pfam" id="PF08448">
    <property type="entry name" value="PAS_4"/>
    <property type="match status" value="1"/>
</dbReference>
<keyword evidence="4" id="KW-0807">Transducer</keyword>
<evidence type="ECO:0000256" key="2">
    <source>
        <dbReference type="ARBA" id="ARBA00022500"/>
    </source>
</evidence>
<sequence>MTSRSAGSPRSSPDPQHAAPGQTRRGLDPLGPAQIDATRNRPGPPRPGRRRSGPSYRDLYFSATWSAAQPLRRGPWTIHGTCGGSTPRRSAHASSPPVAARLHLAETNMKFHSLSFKLPALISVLCAIIALLMSVEGYLGARGSLKNDATERLTLALHATELQLESWLHEVEEDLDVQAENPSVIGALRLFTMAWDALGDEDRAALVRAYRAGSTADSDAAAAYNNVHARFSPFFEALRDAQGYADVLLVDAEGRVIYSVEAAADFGTVLTPDGGPMGRAVDRAQTAGGKTVFQDFTNYAALDGTPAAFLTHDVADRSGASIGTIVYRLSPESLARSVDTAALLGDTGRINVVGTDLLRRSASMFEDGGEVLEPYYDPETAQRVLDSEGLTVLSVADSHGDAVMAVAEPFSFMGTTWAMIALQSEAELMAPARDLARTFAMYFAVAFVVSLVLGFVAARGVTKALESVTKTMDEIAARNFGVKITRLKRRDEIGDIVRRIDEFRDQMAMAAVNEQQGQFQASAFANSSTAMLMADLDGMIVNQNKVSEAYFSDNMDEVRSALPAFPDGSLIGRNIDIFHKDPQRIHAILRDRSKLPHQADVRLGNLNVSLSISPIVDESGAHVGNVLVWDDVSEIRTTQGIINAIRRSQAVVEYDLDGRILETNDVMLDVTGYGRDELIGQPGKMLVGDGNGISDTTWSRIIAGEPFAERLARVDRNGKPIWMDVNFNTVRGAQGQPMKVVEISRDATSEEEARQAFEAERARTAASQDEMISSLRNGLSALADGNLVERLEEPFSQEYEQLREDFNAASDRLSGAIGQLVEAADAIRAGSRDISQASDDLSRRTESQAATLEETAAALDELTASVKSSAARASEADTIVQEARTNAQTSGEVVVEAVTAMSEIEKSSDQINQIIGVIDDIAFQTNLLALNAGVEAARAGEAGRGFAVVASEVRALAQRSSEAAKEIKALISTSSSHVERGVSLVGKTGDALKEIVDSVAHISSLVSEISSSSKEQSTGLSEINTGVTQLDQVTQQNAAMVEEATAASHSLRGEAESLGELAGIFRITRGESGGGTVVDLSPRAPAGGAPVKPQLSAPAPDEAPRAASGGGGGGWEDF</sequence>
<dbReference type="Gene3D" id="3.30.450.20">
    <property type="entry name" value="PAS domain"/>
    <property type="match status" value="2"/>
</dbReference>
<dbReference type="InterPro" id="IPR003660">
    <property type="entry name" value="HAMP_dom"/>
</dbReference>
<dbReference type="SMART" id="SM00283">
    <property type="entry name" value="MA"/>
    <property type="match status" value="1"/>
</dbReference>
<dbReference type="GO" id="GO:0016020">
    <property type="term" value="C:membrane"/>
    <property type="evidence" value="ECO:0007669"/>
    <property type="project" value="UniProtKB-SubCell"/>
</dbReference>
<dbReference type="PROSITE" id="PS50111">
    <property type="entry name" value="CHEMOTAXIS_TRANSDUC_2"/>
    <property type="match status" value="1"/>
</dbReference>
<evidence type="ECO:0000256" key="3">
    <source>
        <dbReference type="ARBA" id="ARBA00029447"/>
    </source>
</evidence>
<dbReference type="Proteomes" id="UP000285908">
    <property type="component" value="Unassembled WGS sequence"/>
</dbReference>
<evidence type="ECO:0000256" key="1">
    <source>
        <dbReference type="ARBA" id="ARBA00004370"/>
    </source>
</evidence>
<dbReference type="Gene3D" id="1.10.287.950">
    <property type="entry name" value="Methyl-accepting chemotaxis protein"/>
    <property type="match status" value="1"/>
</dbReference>
<dbReference type="InterPro" id="IPR051310">
    <property type="entry name" value="MCP_chemotaxis"/>
</dbReference>
<evidence type="ECO:0000259" key="8">
    <source>
        <dbReference type="PROSITE" id="PS50112"/>
    </source>
</evidence>
<dbReference type="NCBIfam" id="TIGR00229">
    <property type="entry name" value="sensory_box"/>
    <property type="match status" value="1"/>
</dbReference>
<keyword evidence="2" id="KW-0145">Chemotaxis</keyword>
<comment type="subcellular location">
    <subcellularLocation>
        <location evidence="1">Membrane</location>
    </subcellularLocation>
</comment>
<dbReference type="PANTHER" id="PTHR43531:SF11">
    <property type="entry name" value="METHYL-ACCEPTING CHEMOTAXIS PROTEIN 3"/>
    <property type="match status" value="1"/>
</dbReference>
<comment type="caution">
    <text evidence="11">The sequence shown here is derived from an EMBL/GenBank/DDBJ whole genome shotgun (WGS) entry which is preliminary data.</text>
</comment>
<keyword evidence="6" id="KW-0472">Membrane</keyword>
<feature type="compositionally biased region" description="Polar residues" evidence="5">
    <location>
        <begin position="1"/>
        <end position="14"/>
    </location>
</feature>
<name>A0A438AJF6_9RHOB</name>
<dbReference type="InterPro" id="IPR004089">
    <property type="entry name" value="MCPsignal_dom"/>
</dbReference>
<dbReference type="PANTHER" id="PTHR43531">
    <property type="entry name" value="PROTEIN ICFG"/>
    <property type="match status" value="1"/>
</dbReference>
<evidence type="ECO:0000259" key="7">
    <source>
        <dbReference type="PROSITE" id="PS50111"/>
    </source>
</evidence>
<dbReference type="InterPro" id="IPR013656">
    <property type="entry name" value="PAS_4"/>
</dbReference>
<dbReference type="Pfam" id="PF00015">
    <property type="entry name" value="MCPsignal"/>
    <property type="match status" value="1"/>
</dbReference>
<keyword evidence="12" id="KW-1185">Reference proteome</keyword>
<dbReference type="CDD" id="cd06225">
    <property type="entry name" value="HAMP"/>
    <property type="match status" value="1"/>
</dbReference>
<feature type="compositionally biased region" description="Gly residues" evidence="5">
    <location>
        <begin position="1108"/>
        <end position="1118"/>
    </location>
</feature>
<dbReference type="FunFam" id="1.10.287.950:FF:000001">
    <property type="entry name" value="Methyl-accepting chemotaxis sensory transducer"/>
    <property type="match status" value="1"/>
</dbReference>
<feature type="transmembrane region" description="Helical" evidence="6">
    <location>
        <begin position="439"/>
        <end position="458"/>
    </location>
</feature>
<dbReference type="InterPro" id="IPR035965">
    <property type="entry name" value="PAS-like_dom_sf"/>
</dbReference>
<dbReference type="CDD" id="cd11386">
    <property type="entry name" value="MCP_signal"/>
    <property type="match status" value="1"/>
</dbReference>
<dbReference type="PROSITE" id="PS50112">
    <property type="entry name" value="PAS"/>
    <property type="match status" value="1"/>
</dbReference>
<organism evidence="11 12">
    <name type="scientific">Mesobaculum littorinae</name>
    <dbReference type="NCBI Taxonomy" id="2486419"/>
    <lineage>
        <taxon>Bacteria</taxon>
        <taxon>Pseudomonadati</taxon>
        <taxon>Pseudomonadota</taxon>
        <taxon>Alphaproteobacteria</taxon>
        <taxon>Rhodobacterales</taxon>
        <taxon>Roseobacteraceae</taxon>
        <taxon>Mesobaculum</taxon>
    </lineage>
</organism>
<dbReference type="CDD" id="cd00130">
    <property type="entry name" value="PAS"/>
    <property type="match status" value="1"/>
</dbReference>
<dbReference type="PROSITE" id="PS50113">
    <property type="entry name" value="PAC"/>
    <property type="match status" value="1"/>
</dbReference>
<evidence type="ECO:0000256" key="6">
    <source>
        <dbReference type="SAM" id="Phobius"/>
    </source>
</evidence>
<dbReference type="Pfam" id="PF13426">
    <property type="entry name" value="PAS_9"/>
    <property type="match status" value="1"/>
</dbReference>
<dbReference type="PROSITE" id="PS50885">
    <property type="entry name" value="HAMP"/>
    <property type="match status" value="2"/>
</dbReference>
<protein>
    <submittedName>
        <fullName evidence="11">PAS domain S-box protein</fullName>
    </submittedName>
</protein>
<dbReference type="SMART" id="SM00304">
    <property type="entry name" value="HAMP"/>
    <property type="match status" value="2"/>
</dbReference>
<dbReference type="GO" id="GO:0006935">
    <property type="term" value="P:chemotaxis"/>
    <property type="evidence" value="ECO:0007669"/>
    <property type="project" value="UniProtKB-KW"/>
</dbReference>
<evidence type="ECO:0000313" key="12">
    <source>
        <dbReference type="Proteomes" id="UP000285908"/>
    </source>
</evidence>
<dbReference type="SUPFAM" id="SSF58104">
    <property type="entry name" value="Methyl-accepting chemotaxis protein (MCP) signaling domain"/>
    <property type="match status" value="1"/>
</dbReference>
<feature type="domain" description="HAMP" evidence="10">
    <location>
        <begin position="459"/>
        <end position="512"/>
    </location>
</feature>
<feature type="transmembrane region" description="Helical" evidence="6">
    <location>
        <begin position="118"/>
        <end position="139"/>
    </location>
</feature>
<dbReference type="AlphaFoldDB" id="A0A438AJF6"/>
<accession>A0A438AJF6</accession>
<feature type="domain" description="Methyl-accepting transducer" evidence="7">
    <location>
        <begin position="823"/>
        <end position="1052"/>
    </location>
</feature>
<evidence type="ECO:0000256" key="4">
    <source>
        <dbReference type="PROSITE-ProRule" id="PRU00284"/>
    </source>
</evidence>
<feature type="domain" description="PAC" evidence="9">
    <location>
        <begin position="705"/>
        <end position="759"/>
    </location>
</feature>
<dbReference type="SUPFAM" id="SSF55785">
    <property type="entry name" value="PYP-like sensor domain (PAS domain)"/>
    <property type="match status" value="1"/>
</dbReference>
<comment type="similarity">
    <text evidence="3">Belongs to the methyl-accepting chemotaxis (MCP) protein family.</text>
</comment>
<evidence type="ECO:0000256" key="5">
    <source>
        <dbReference type="SAM" id="MobiDB-lite"/>
    </source>
</evidence>
<dbReference type="OrthoDB" id="369026at2"/>
<dbReference type="EMBL" id="RQXX01000002">
    <property type="protein sequence ID" value="RVV98737.1"/>
    <property type="molecule type" value="Genomic_DNA"/>
</dbReference>
<keyword evidence="6" id="KW-1133">Transmembrane helix</keyword>
<evidence type="ECO:0000259" key="9">
    <source>
        <dbReference type="PROSITE" id="PS50113"/>
    </source>
</evidence>
<feature type="region of interest" description="Disordered" evidence="5">
    <location>
        <begin position="1"/>
        <end position="55"/>
    </location>
</feature>
<dbReference type="Pfam" id="PF00672">
    <property type="entry name" value="HAMP"/>
    <property type="match status" value="1"/>
</dbReference>
<dbReference type="InterPro" id="IPR000014">
    <property type="entry name" value="PAS"/>
</dbReference>
<dbReference type="GO" id="GO:0007165">
    <property type="term" value="P:signal transduction"/>
    <property type="evidence" value="ECO:0007669"/>
    <property type="project" value="UniProtKB-KW"/>
</dbReference>
<evidence type="ECO:0000259" key="10">
    <source>
        <dbReference type="PROSITE" id="PS50885"/>
    </source>
</evidence>
<evidence type="ECO:0000313" key="11">
    <source>
        <dbReference type="EMBL" id="RVV98737.1"/>
    </source>
</evidence>
<dbReference type="Gene3D" id="6.10.340.10">
    <property type="match status" value="1"/>
</dbReference>
<feature type="domain" description="PAS" evidence="8">
    <location>
        <begin position="651"/>
        <end position="681"/>
    </location>
</feature>